<comment type="caution">
    <text evidence="2">The sequence shown here is derived from an EMBL/GenBank/DDBJ whole genome shotgun (WGS) entry which is preliminary data.</text>
</comment>
<proteinExistence type="predicted"/>
<evidence type="ECO:0000313" key="2">
    <source>
        <dbReference type="EMBL" id="GEC64141.1"/>
    </source>
</evidence>
<reference evidence="2 3" key="1">
    <citation type="submission" date="2019-06" db="EMBL/GenBank/DDBJ databases">
        <title>Whole genome shotgun sequence of Komagataeibacter hansenii NBRC 14820.</title>
        <authorList>
            <person name="Hosoyama A."/>
            <person name="Uohara A."/>
            <person name="Ohji S."/>
            <person name="Ichikawa N."/>
        </authorList>
    </citation>
    <scope>NUCLEOTIDE SEQUENCE [LARGE SCALE GENOMIC DNA]</scope>
    <source>
        <strain evidence="2 3">NBRC 14820</strain>
    </source>
</reference>
<dbReference type="EMBL" id="BJNN01000108">
    <property type="protein sequence ID" value="GEC64141.1"/>
    <property type="molecule type" value="Genomic_DNA"/>
</dbReference>
<sequence length="693" mass="77188">MNLLQRSLDCQLMMLEETAARLGYGGTGSIPEAMGFLEWCEDLAAKGLKIDGRPFRLDNRPALRPIYDAIPTTRQQAYGKTLVIQKATQLGLTVWEVLADLYMAKKWSPVNIGMFLPDQNTAAFKSERRFMPIIRSSPQLLSELIYRYDGKGGRQKIGEGNVLTREIAGSLLMFLWTSGKVSTESRPMDIVSLDEVQGMSLEEIDKVAARMGDSDVRFKMLLSTANMPDEDINNWYKRGTQEVWHTRCPGCGALSDLSDPNGIFPSRSIVFNKGQVRPAPPYPGETAQHAPPVDDYVWVCPECQGYIPDPQYGDYIAQNPGAGNDIRSFLLPRTISPRMTAREMFTDFGFASTGAQKQSFFNRTLARPYVDPDQIPVSYEVCQAGVERGRAAGVTWEETGSGTYMGIDQMGGFNAVIIKKRLPDNRQAVIHVEAVFDLSPFDRCADLMRQYGVEVCVVEQLPNFNDARKFANRFPGRVFLCTGYQDMGDESMHWGDSLSRSERMTSEEERTRYTVRLDRYKCMQTSLYRIRDGICLFPDPNGLEQEVIENGRKRRIAILYDWVFLHFSRTALVTVADPETGKTRRTVQKIGLDPHFSFALMLCDAAWARVQGNSTFILPDAGLAGVGTAQSPSPSAAQNLTSRLAEMMGSAPEGACGKCRYFGGGTCSERDLRVGALDPGCVFYEPAADDVTS</sequence>
<dbReference type="InterPro" id="IPR046453">
    <property type="entry name" value="GpA_ATPase"/>
</dbReference>
<name>A0ABQ0SFM5_NOVHA</name>
<gene>
    <name evidence="2" type="ORF">GHA01_19900</name>
</gene>
<accession>A0ABQ0SFM5</accession>
<evidence type="ECO:0000313" key="3">
    <source>
        <dbReference type="Proteomes" id="UP000319478"/>
    </source>
</evidence>
<dbReference type="RefSeq" id="WP_048859038.1">
    <property type="nucleotide sequence ID" value="NZ_BJNN01000108.1"/>
</dbReference>
<evidence type="ECO:0000259" key="1">
    <source>
        <dbReference type="Pfam" id="PF05876"/>
    </source>
</evidence>
<feature type="domain" description="Phage terminase large subunit GpA ATPase" evidence="1">
    <location>
        <begin position="55"/>
        <end position="313"/>
    </location>
</feature>
<dbReference type="Pfam" id="PF05876">
    <property type="entry name" value="GpA_ATPase"/>
    <property type="match status" value="1"/>
</dbReference>
<organism evidence="2 3">
    <name type="scientific">Novacetimonas hansenii</name>
    <name type="common">Komagataeibacter hansenii</name>
    <dbReference type="NCBI Taxonomy" id="436"/>
    <lineage>
        <taxon>Bacteria</taxon>
        <taxon>Pseudomonadati</taxon>
        <taxon>Pseudomonadota</taxon>
        <taxon>Alphaproteobacteria</taxon>
        <taxon>Acetobacterales</taxon>
        <taxon>Acetobacteraceae</taxon>
        <taxon>Novacetimonas</taxon>
    </lineage>
</organism>
<dbReference type="Proteomes" id="UP000319478">
    <property type="component" value="Unassembled WGS sequence"/>
</dbReference>
<protein>
    <recommendedName>
        <fullName evidence="1">Phage terminase large subunit GpA ATPase domain-containing protein</fullName>
    </recommendedName>
</protein>
<keyword evidence="3" id="KW-1185">Reference proteome</keyword>